<dbReference type="KEGG" id="ehx:EMIHUDRAFT_254324"/>
<organism evidence="1 2">
    <name type="scientific">Emiliania huxleyi (strain CCMP1516)</name>
    <dbReference type="NCBI Taxonomy" id="280463"/>
    <lineage>
        <taxon>Eukaryota</taxon>
        <taxon>Haptista</taxon>
        <taxon>Haptophyta</taxon>
        <taxon>Prymnesiophyceae</taxon>
        <taxon>Isochrysidales</taxon>
        <taxon>Noelaerhabdaceae</taxon>
        <taxon>Emiliania</taxon>
    </lineage>
</organism>
<protein>
    <submittedName>
        <fullName evidence="1">Uncharacterized protein</fullName>
    </submittedName>
</protein>
<evidence type="ECO:0000313" key="1">
    <source>
        <dbReference type="EnsemblProtists" id="EOD27380"/>
    </source>
</evidence>
<dbReference type="EnsemblProtists" id="EOD27380">
    <property type="protein sequence ID" value="EOD27380"/>
    <property type="gene ID" value="EMIHUDRAFT_254324"/>
</dbReference>
<dbReference type="GeneID" id="17272927"/>
<dbReference type="AlphaFoldDB" id="A0A0D3JV45"/>
<sequence>MSSVLGLVRGATAVATATASRGLSWTTRKLSERTWKAALRRVLRQLCVSYEWVEVTSGDGAPATAVIRNLVLRPEVFNVALARVGWILVSDSGVAGGEEGEDKGAGGNAPLTIGSATVTVTLRLRGDLGLFSEPWRIEMNDVWADCRLLAGKPRGAAHAAGCE</sequence>
<dbReference type="PaxDb" id="2903-EOD27380"/>
<dbReference type="RefSeq" id="XP_005779809.1">
    <property type="nucleotide sequence ID" value="XM_005779752.1"/>
</dbReference>
<reference evidence="1" key="2">
    <citation type="submission" date="2024-10" db="UniProtKB">
        <authorList>
            <consortium name="EnsemblProtists"/>
        </authorList>
    </citation>
    <scope>IDENTIFICATION</scope>
</reference>
<dbReference type="Proteomes" id="UP000013827">
    <property type="component" value="Unassembled WGS sequence"/>
</dbReference>
<name>A0A0D3JV45_EMIH1</name>
<dbReference type="HOGENOM" id="CLU_1630100_0_0_1"/>
<evidence type="ECO:0000313" key="2">
    <source>
        <dbReference type="Proteomes" id="UP000013827"/>
    </source>
</evidence>
<proteinExistence type="predicted"/>
<reference evidence="2" key="1">
    <citation type="journal article" date="2013" name="Nature">
        <title>Pan genome of the phytoplankton Emiliania underpins its global distribution.</title>
        <authorList>
            <person name="Read B.A."/>
            <person name="Kegel J."/>
            <person name="Klute M.J."/>
            <person name="Kuo A."/>
            <person name="Lefebvre S.C."/>
            <person name="Maumus F."/>
            <person name="Mayer C."/>
            <person name="Miller J."/>
            <person name="Monier A."/>
            <person name="Salamov A."/>
            <person name="Young J."/>
            <person name="Aguilar M."/>
            <person name="Claverie J.M."/>
            <person name="Frickenhaus S."/>
            <person name="Gonzalez K."/>
            <person name="Herman E.K."/>
            <person name="Lin Y.C."/>
            <person name="Napier J."/>
            <person name="Ogata H."/>
            <person name="Sarno A.F."/>
            <person name="Shmutz J."/>
            <person name="Schroeder D."/>
            <person name="de Vargas C."/>
            <person name="Verret F."/>
            <person name="von Dassow P."/>
            <person name="Valentin K."/>
            <person name="Van de Peer Y."/>
            <person name="Wheeler G."/>
            <person name="Dacks J.B."/>
            <person name="Delwiche C.F."/>
            <person name="Dyhrman S.T."/>
            <person name="Glockner G."/>
            <person name="John U."/>
            <person name="Richards T."/>
            <person name="Worden A.Z."/>
            <person name="Zhang X."/>
            <person name="Grigoriev I.V."/>
            <person name="Allen A.E."/>
            <person name="Bidle K."/>
            <person name="Borodovsky M."/>
            <person name="Bowler C."/>
            <person name="Brownlee C."/>
            <person name="Cock J.M."/>
            <person name="Elias M."/>
            <person name="Gladyshev V.N."/>
            <person name="Groth M."/>
            <person name="Guda C."/>
            <person name="Hadaegh A."/>
            <person name="Iglesias-Rodriguez M.D."/>
            <person name="Jenkins J."/>
            <person name="Jones B.M."/>
            <person name="Lawson T."/>
            <person name="Leese F."/>
            <person name="Lindquist E."/>
            <person name="Lobanov A."/>
            <person name="Lomsadze A."/>
            <person name="Malik S.B."/>
            <person name="Marsh M.E."/>
            <person name="Mackinder L."/>
            <person name="Mock T."/>
            <person name="Mueller-Roeber B."/>
            <person name="Pagarete A."/>
            <person name="Parker M."/>
            <person name="Probert I."/>
            <person name="Quesneville H."/>
            <person name="Raines C."/>
            <person name="Rensing S.A."/>
            <person name="Riano-Pachon D.M."/>
            <person name="Richier S."/>
            <person name="Rokitta S."/>
            <person name="Shiraiwa Y."/>
            <person name="Soanes D.M."/>
            <person name="van der Giezen M."/>
            <person name="Wahlund T.M."/>
            <person name="Williams B."/>
            <person name="Wilson W."/>
            <person name="Wolfe G."/>
            <person name="Wurch L.L."/>
        </authorList>
    </citation>
    <scope>NUCLEOTIDE SEQUENCE</scope>
</reference>
<keyword evidence="2" id="KW-1185">Reference proteome</keyword>
<accession>A0A0D3JV45</accession>